<dbReference type="Proteomes" id="UP000002729">
    <property type="component" value="Unassembled WGS sequence"/>
</dbReference>
<dbReference type="EMBL" id="GL833154">
    <property type="protein sequence ID" value="EGB04226.1"/>
    <property type="molecule type" value="Genomic_DNA"/>
</dbReference>
<dbReference type="AlphaFoldDB" id="F0YL14"/>
<sequence>MNSDLRSGCDAAVPQRQDAVSIGSDSPLKSNSHAAKIGMCTSMETPETCAMIRVQHAISCLSTLDIAELRSYVSPPLAVEITYSAQFIIDLFASKKACAWVLGMLEAHKWRVGRGHERLDSLPASFLGSAAMNKKSIVDKTSIAAKKNHRYNLAMRALRSGGISTKDTTASLGRLGGGCCTSSPWSNVDSASHAIPHLPPLKDWSSTLASSAQLSRVDSPMLPHSSNLLFARAVDLLPVELQAVAPNQNPFALGYRRHRGLPRRKLTQQERAARLVTQRRQMERLASRPQDRLMNAYEKSKDMGSQGRRSFICSDGSTTLPYEIIGEPSLELTSHSFIVAHDLFDTLDASKIFFQAIADHNSGCQILVYNYAGQAGTSFSADRGDGGINVMLHAQHLAELLHHVNLCGEMLLSTSPFFLVGIGYGLSICAELTHNIGIYHLTLRGLVSINGVPQVDTQYAAILHAALGAFEQFPADRPDLPISFLSRFQFSDAYLTRVHPNLALNIYTAVANPITLGGRLALLRGALDGAKNLSLSNIPLPVIALQSTEGVLVTPSNMEVVLRGRTVHHVWSHETGADKNCSCFGAHGRSLIRDSIGRVSGVSHRGCAIWVSAGHEVRQEATNIVLGVFAEIAPLAFEVESKQHADIRLFEQGTRCDIPHRQMEVFESSASNDGSIIPAKDIASEISNSTPRLFDKSASCISPLVSVDYHATINNNLQVVGAVISTEIQVCEESLVMSNASETDSSFKRDATDVNVLPIAMQSNPIETIETPICYEIHFSIVILDISPQELTKKVLRTLCGHIANRIERLGGGSVDLSVTLRAGSLILDVKASAELNKNTACALSSDISSRRQFLPEPWGTHTSFAVSVNRLPAIKNAARQTEAPSPSQALSQEQSFISENPRCIGQYADFVDSAEDAISSAYTNPNPYETKHQLAALKEREFIEMQRQVEVDIAEAHLVEGGITPAYKTPPGVAAPIVHPPPTSYREHDISEIMNRNDPENIWDQSRGFGSGNQRGTKLGAASSGVFHLQTHISLGLLFGFSILHCRYSQLSTQMIRYDGASRSWDGMGGVAPHGRGCARAQSCGPGPLARECTGQTLGDNCVLSHSLITSRDGCWTARHAMVAGSKRGCSPQLLVLPPTRSSQRHVFSCALLILADLEATGGVAQLLHTRRTAALQRRVGHRFEKSLQSEPVRNRGSRRPIFSQTSFTGGFITLQIREIEKAERKVFNPTLPQHTFKLPQDMYTSPRYYY</sequence>
<accession>F0YL14</accession>
<name>F0YL14_AURAN</name>
<dbReference type="KEGG" id="aaf:AURANDRAFT_72581"/>
<dbReference type="GeneID" id="20228776"/>
<dbReference type="InParanoid" id="F0YL14"/>
<organism evidence="2">
    <name type="scientific">Aureococcus anophagefferens</name>
    <name type="common">Harmful bloom alga</name>
    <dbReference type="NCBI Taxonomy" id="44056"/>
    <lineage>
        <taxon>Eukaryota</taxon>
        <taxon>Sar</taxon>
        <taxon>Stramenopiles</taxon>
        <taxon>Ochrophyta</taxon>
        <taxon>Pelagophyceae</taxon>
        <taxon>Pelagomonadales</taxon>
        <taxon>Pelagomonadaceae</taxon>
        <taxon>Aureococcus</taxon>
    </lineage>
</organism>
<keyword evidence="2" id="KW-1185">Reference proteome</keyword>
<evidence type="ECO:0000313" key="2">
    <source>
        <dbReference type="Proteomes" id="UP000002729"/>
    </source>
</evidence>
<protein>
    <submittedName>
        <fullName evidence="1">Uncharacterized protein</fullName>
    </submittedName>
</protein>
<dbReference type="eggNOG" id="ENOG502S5CK">
    <property type="taxonomic scope" value="Eukaryota"/>
</dbReference>
<gene>
    <name evidence="1" type="ORF">AURANDRAFT_72581</name>
</gene>
<dbReference type="RefSeq" id="XP_009041077.1">
    <property type="nucleotide sequence ID" value="XM_009042829.1"/>
</dbReference>
<dbReference type="Gene3D" id="3.40.50.1820">
    <property type="entry name" value="alpha/beta hydrolase"/>
    <property type="match status" value="1"/>
</dbReference>
<proteinExistence type="predicted"/>
<reference evidence="1 2" key="1">
    <citation type="journal article" date="2011" name="Proc. Natl. Acad. Sci. U.S.A.">
        <title>Niche of harmful alga Aureococcus anophagefferens revealed through ecogenomics.</title>
        <authorList>
            <person name="Gobler C.J."/>
            <person name="Berry D.L."/>
            <person name="Dyhrman S.T."/>
            <person name="Wilhelm S.W."/>
            <person name="Salamov A."/>
            <person name="Lobanov A.V."/>
            <person name="Zhang Y."/>
            <person name="Collier J.L."/>
            <person name="Wurch L.L."/>
            <person name="Kustka A.B."/>
            <person name="Dill B.D."/>
            <person name="Shah M."/>
            <person name="VerBerkmoes N.C."/>
            <person name="Kuo A."/>
            <person name="Terry A."/>
            <person name="Pangilinan J."/>
            <person name="Lindquist E.A."/>
            <person name="Lucas S."/>
            <person name="Paulsen I.T."/>
            <person name="Hattenrath-Lehmann T.K."/>
            <person name="Talmage S.C."/>
            <person name="Walker E.A."/>
            <person name="Koch F."/>
            <person name="Burson A.M."/>
            <person name="Marcoval M.A."/>
            <person name="Tang Y.Z."/>
            <person name="Lecleir G.R."/>
            <person name="Coyne K.J."/>
            <person name="Berg G.M."/>
            <person name="Bertrand E.M."/>
            <person name="Saito M.A."/>
            <person name="Gladyshev V.N."/>
            <person name="Grigoriev I.V."/>
        </authorList>
    </citation>
    <scope>NUCLEOTIDE SEQUENCE [LARGE SCALE GENOMIC DNA]</scope>
    <source>
        <strain evidence="2">CCMP 1984</strain>
    </source>
</reference>
<evidence type="ECO:0000313" key="1">
    <source>
        <dbReference type="EMBL" id="EGB04226.1"/>
    </source>
</evidence>
<dbReference type="SUPFAM" id="SSF53474">
    <property type="entry name" value="alpha/beta-Hydrolases"/>
    <property type="match status" value="1"/>
</dbReference>
<dbReference type="OrthoDB" id="341259at2759"/>
<dbReference type="InterPro" id="IPR029058">
    <property type="entry name" value="AB_hydrolase_fold"/>
</dbReference>